<dbReference type="InterPro" id="IPR050390">
    <property type="entry name" value="C5-Methyltransferase"/>
</dbReference>
<evidence type="ECO:0000256" key="5">
    <source>
        <dbReference type="ARBA" id="ARBA00022747"/>
    </source>
</evidence>
<dbReference type="SUPFAM" id="SSF53335">
    <property type="entry name" value="S-adenosyl-L-methionine-dependent methyltransferases"/>
    <property type="match status" value="1"/>
</dbReference>
<dbReference type="PANTHER" id="PTHR10629:SF52">
    <property type="entry name" value="DNA (CYTOSINE-5)-METHYLTRANSFERASE 1"/>
    <property type="match status" value="1"/>
</dbReference>
<evidence type="ECO:0000256" key="3">
    <source>
        <dbReference type="ARBA" id="ARBA00022679"/>
    </source>
</evidence>
<sequence>MIIDLFSGCGGFSLGARQAGWDVGLSIDIDPDLTASYGLNFPKTKVLNEDIRNFDSKRTWKKVLSKEM</sequence>
<evidence type="ECO:0000256" key="4">
    <source>
        <dbReference type="ARBA" id="ARBA00022691"/>
    </source>
</evidence>
<dbReference type="Pfam" id="PF00145">
    <property type="entry name" value="DNA_methylase"/>
    <property type="match status" value="1"/>
</dbReference>
<reference evidence="7 8" key="1">
    <citation type="submission" date="2014-01" db="EMBL/GenBank/DDBJ databases">
        <title>Full genme sequencing of cellulolytic bacterium Gynuella sunshinyii YC6258T gen. nov., sp. nov.</title>
        <authorList>
            <person name="Khan H."/>
            <person name="Chung E.J."/>
            <person name="Chung Y.R."/>
        </authorList>
    </citation>
    <scope>NUCLEOTIDE SEQUENCE [LARGE SCALE GENOMIC DNA]</scope>
    <source>
        <strain evidence="7 8">YC6258</strain>
    </source>
</reference>
<dbReference type="HOGENOM" id="CLU_2788060_0_0_6"/>
<proteinExistence type="predicted"/>
<dbReference type="GO" id="GO:0003677">
    <property type="term" value="F:DNA binding"/>
    <property type="evidence" value="ECO:0007669"/>
    <property type="project" value="TreeGrafter"/>
</dbReference>
<dbReference type="GO" id="GO:0009307">
    <property type="term" value="P:DNA restriction-modification system"/>
    <property type="evidence" value="ECO:0007669"/>
    <property type="project" value="UniProtKB-KW"/>
</dbReference>
<evidence type="ECO:0000313" key="7">
    <source>
        <dbReference type="EMBL" id="AJQ92292.1"/>
    </source>
</evidence>
<dbReference type="AlphaFoldDB" id="A0A0C5VCT8"/>
<dbReference type="GO" id="GO:0044027">
    <property type="term" value="P:negative regulation of gene expression via chromosomal CpG island methylation"/>
    <property type="evidence" value="ECO:0007669"/>
    <property type="project" value="TreeGrafter"/>
</dbReference>
<dbReference type="EMBL" id="CP007142">
    <property type="protein sequence ID" value="AJQ92292.1"/>
    <property type="molecule type" value="Genomic_DNA"/>
</dbReference>
<keyword evidence="4" id="KW-0949">S-adenosyl-L-methionine</keyword>
<evidence type="ECO:0000256" key="6">
    <source>
        <dbReference type="ARBA" id="ARBA00047422"/>
    </source>
</evidence>
<keyword evidence="8" id="KW-1185">Reference proteome</keyword>
<dbReference type="InterPro" id="IPR029063">
    <property type="entry name" value="SAM-dependent_MTases_sf"/>
</dbReference>
<name>A0A0C5VCT8_9GAMM</name>
<gene>
    <name evidence="7" type="ORF">YC6258_00240</name>
</gene>
<organism evidence="7 8">
    <name type="scientific">Gynuella sunshinyii YC6258</name>
    <dbReference type="NCBI Taxonomy" id="1445510"/>
    <lineage>
        <taxon>Bacteria</taxon>
        <taxon>Pseudomonadati</taxon>
        <taxon>Pseudomonadota</taxon>
        <taxon>Gammaproteobacteria</taxon>
        <taxon>Oceanospirillales</taxon>
        <taxon>Saccharospirillaceae</taxon>
        <taxon>Gynuella</taxon>
    </lineage>
</organism>
<evidence type="ECO:0000256" key="2">
    <source>
        <dbReference type="ARBA" id="ARBA00022603"/>
    </source>
</evidence>
<dbReference type="OrthoDB" id="5288620at2"/>
<dbReference type="Gene3D" id="3.40.50.150">
    <property type="entry name" value="Vaccinia Virus protein VP39"/>
    <property type="match status" value="1"/>
</dbReference>
<dbReference type="GO" id="GO:0032259">
    <property type="term" value="P:methylation"/>
    <property type="evidence" value="ECO:0007669"/>
    <property type="project" value="UniProtKB-KW"/>
</dbReference>
<accession>A0A0C5VCT8</accession>
<dbReference type="STRING" id="1445510.YC6258_00240"/>
<keyword evidence="3" id="KW-0808">Transferase</keyword>
<dbReference type="Proteomes" id="UP000032266">
    <property type="component" value="Chromosome"/>
</dbReference>
<dbReference type="InterPro" id="IPR001525">
    <property type="entry name" value="C5_MeTfrase"/>
</dbReference>
<dbReference type="KEGG" id="gsn:YC6258_00240"/>
<dbReference type="RefSeq" id="WP_044615397.1">
    <property type="nucleotide sequence ID" value="NZ_CP007142.1"/>
</dbReference>
<keyword evidence="2 7" id="KW-0489">Methyltransferase</keyword>
<keyword evidence="5" id="KW-0680">Restriction system</keyword>
<evidence type="ECO:0000313" key="8">
    <source>
        <dbReference type="Proteomes" id="UP000032266"/>
    </source>
</evidence>
<dbReference type="PANTHER" id="PTHR10629">
    <property type="entry name" value="CYTOSINE-SPECIFIC METHYLTRANSFERASE"/>
    <property type="match status" value="1"/>
</dbReference>
<evidence type="ECO:0000256" key="1">
    <source>
        <dbReference type="ARBA" id="ARBA00011975"/>
    </source>
</evidence>
<protein>
    <recommendedName>
        <fullName evidence="1">DNA (cytosine-5-)-methyltransferase</fullName>
        <ecNumber evidence="1">2.1.1.37</ecNumber>
    </recommendedName>
</protein>
<dbReference type="GO" id="GO:0003886">
    <property type="term" value="F:DNA (cytosine-5-)-methyltransferase activity"/>
    <property type="evidence" value="ECO:0007669"/>
    <property type="project" value="UniProtKB-EC"/>
</dbReference>
<dbReference type="EC" id="2.1.1.37" evidence="1"/>
<comment type="catalytic activity">
    <reaction evidence="6">
        <text>a 2'-deoxycytidine in DNA + S-adenosyl-L-methionine = a 5-methyl-2'-deoxycytidine in DNA + S-adenosyl-L-homocysteine + H(+)</text>
        <dbReference type="Rhea" id="RHEA:13681"/>
        <dbReference type="Rhea" id="RHEA-COMP:11369"/>
        <dbReference type="Rhea" id="RHEA-COMP:11370"/>
        <dbReference type="ChEBI" id="CHEBI:15378"/>
        <dbReference type="ChEBI" id="CHEBI:57856"/>
        <dbReference type="ChEBI" id="CHEBI:59789"/>
        <dbReference type="ChEBI" id="CHEBI:85452"/>
        <dbReference type="ChEBI" id="CHEBI:85454"/>
        <dbReference type="EC" id="2.1.1.37"/>
    </reaction>
</comment>